<accession>A0A1J0VZR2</accession>
<dbReference type="Proteomes" id="UP000183810">
    <property type="component" value="Chromosome"/>
</dbReference>
<dbReference type="KEGG" id="nsl:BOX37_30750"/>
<reference evidence="2" key="1">
    <citation type="submission" date="2016-11" db="EMBL/GenBank/DDBJ databases">
        <authorList>
            <person name="Jaros S."/>
            <person name="Januszkiewicz K."/>
            <person name="Wedrychowicz H."/>
        </authorList>
    </citation>
    <scope>NUCLEOTIDE SEQUENCE [LARGE SCALE GENOMIC DNA]</scope>
    <source>
        <strain evidence="2">Y48</strain>
    </source>
</reference>
<organism evidence="2 3">
    <name type="scientific">Nocardia mangyaensis</name>
    <dbReference type="NCBI Taxonomy" id="2213200"/>
    <lineage>
        <taxon>Bacteria</taxon>
        <taxon>Bacillati</taxon>
        <taxon>Actinomycetota</taxon>
        <taxon>Actinomycetes</taxon>
        <taxon>Mycobacteriales</taxon>
        <taxon>Nocardiaceae</taxon>
        <taxon>Nocardia</taxon>
    </lineage>
</organism>
<evidence type="ECO:0000313" key="3">
    <source>
        <dbReference type="Proteomes" id="UP000183810"/>
    </source>
</evidence>
<dbReference type="OrthoDB" id="4568680at2"/>
<feature type="region of interest" description="Disordered" evidence="1">
    <location>
        <begin position="59"/>
        <end position="90"/>
    </location>
</feature>
<evidence type="ECO:0000256" key="1">
    <source>
        <dbReference type="SAM" id="MobiDB-lite"/>
    </source>
</evidence>
<evidence type="ECO:0000313" key="2">
    <source>
        <dbReference type="EMBL" id="APE37584.1"/>
    </source>
</evidence>
<dbReference type="AlphaFoldDB" id="A0A1J0VZR2"/>
<name>A0A1J0VZR2_9NOCA</name>
<gene>
    <name evidence="2" type="ORF">BOX37_30750</name>
</gene>
<dbReference type="RefSeq" id="WP_071930750.1">
    <property type="nucleotide sequence ID" value="NZ_CP018082.1"/>
</dbReference>
<protein>
    <submittedName>
        <fullName evidence="2">Uncharacterized protein</fullName>
    </submittedName>
</protein>
<sequence>MATLLTLAVALAFGLAVHHFAPKASEPRCWPFPSSPHDRAFGTYDDQRLHRDLAAIRARETEPDSVGADNSVQLSETGPVDTEKCGPLAA</sequence>
<keyword evidence="3" id="KW-1185">Reference proteome</keyword>
<dbReference type="EMBL" id="CP018082">
    <property type="protein sequence ID" value="APE37584.1"/>
    <property type="molecule type" value="Genomic_DNA"/>
</dbReference>
<proteinExistence type="predicted"/>